<organism evidence="9 10">
    <name type="scientific">Hirsutella minnesotensis 3608</name>
    <dbReference type="NCBI Taxonomy" id="1043627"/>
    <lineage>
        <taxon>Eukaryota</taxon>
        <taxon>Fungi</taxon>
        <taxon>Dikarya</taxon>
        <taxon>Ascomycota</taxon>
        <taxon>Pezizomycotina</taxon>
        <taxon>Sordariomycetes</taxon>
        <taxon>Hypocreomycetidae</taxon>
        <taxon>Hypocreales</taxon>
        <taxon>Ophiocordycipitaceae</taxon>
        <taxon>Hirsutella</taxon>
    </lineage>
</organism>
<dbReference type="GO" id="GO:0022857">
    <property type="term" value="F:transmembrane transporter activity"/>
    <property type="evidence" value="ECO:0007669"/>
    <property type="project" value="InterPro"/>
</dbReference>
<evidence type="ECO:0000256" key="3">
    <source>
        <dbReference type="ARBA" id="ARBA00022692"/>
    </source>
</evidence>
<dbReference type="GO" id="GO:0016020">
    <property type="term" value="C:membrane"/>
    <property type="evidence" value="ECO:0007669"/>
    <property type="project" value="UniProtKB-SubCell"/>
</dbReference>
<dbReference type="FunFam" id="1.20.1250.20:FF:000064">
    <property type="entry name" value="MFS allantoate transporter"/>
    <property type="match status" value="1"/>
</dbReference>
<evidence type="ECO:0000256" key="5">
    <source>
        <dbReference type="ARBA" id="ARBA00023136"/>
    </source>
</evidence>
<dbReference type="InterPro" id="IPR011701">
    <property type="entry name" value="MFS"/>
</dbReference>
<dbReference type="Pfam" id="PF07690">
    <property type="entry name" value="MFS_1"/>
    <property type="match status" value="1"/>
</dbReference>
<dbReference type="Gene3D" id="1.20.1250.20">
    <property type="entry name" value="MFS general substrate transporter like domains"/>
    <property type="match status" value="2"/>
</dbReference>
<dbReference type="PROSITE" id="PS50850">
    <property type="entry name" value="MFS"/>
    <property type="match status" value="1"/>
</dbReference>
<dbReference type="InterPro" id="IPR036259">
    <property type="entry name" value="MFS_trans_sf"/>
</dbReference>
<feature type="transmembrane region" description="Helical" evidence="7">
    <location>
        <begin position="172"/>
        <end position="194"/>
    </location>
</feature>
<feature type="domain" description="Major facilitator superfamily (MFS) profile" evidence="8">
    <location>
        <begin position="80"/>
        <end position="493"/>
    </location>
</feature>
<feature type="transmembrane region" description="Helical" evidence="7">
    <location>
        <begin position="80"/>
        <end position="100"/>
    </location>
</feature>
<evidence type="ECO:0000256" key="7">
    <source>
        <dbReference type="SAM" id="Phobius"/>
    </source>
</evidence>
<feature type="transmembrane region" description="Helical" evidence="7">
    <location>
        <begin position="349"/>
        <end position="366"/>
    </location>
</feature>
<evidence type="ECO:0000313" key="9">
    <source>
        <dbReference type="EMBL" id="KJZ73184.1"/>
    </source>
</evidence>
<dbReference type="AlphaFoldDB" id="A0A0F8A494"/>
<feature type="transmembrane region" description="Helical" evidence="7">
    <location>
        <begin position="239"/>
        <end position="261"/>
    </location>
</feature>
<dbReference type="PANTHER" id="PTHR43791:SF40">
    <property type="entry name" value="THIAMINE PATHWAY TRANSPORTER THI73"/>
    <property type="match status" value="1"/>
</dbReference>
<feature type="transmembrane region" description="Helical" evidence="7">
    <location>
        <begin position="309"/>
        <end position="329"/>
    </location>
</feature>
<accession>A0A0F8A494</accession>
<feature type="transmembrane region" description="Helical" evidence="7">
    <location>
        <begin position="206"/>
        <end position="227"/>
    </location>
</feature>
<keyword evidence="4 7" id="KW-1133">Transmembrane helix</keyword>
<name>A0A0F8A494_9HYPO</name>
<feature type="transmembrane region" description="Helical" evidence="7">
    <location>
        <begin position="471"/>
        <end position="490"/>
    </location>
</feature>
<evidence type="ECO:0000256" key="1">
    <source>
        <dbReference type="ARBA" id="ARBA00004141"/>
    </source>
</evidence>
<proteinExistence type="inferred from homology"/>
<sequence>MSSVGGDEKTGQDIVLGEIGSSSSAVSDGISNHPPPGFVDVSDKRNSVDAAWQFLNDHRDAQGVSEVDLNALRRKIDWHIVPLMFCCYTMQFLDKVILNYSAVMGISNDLNLRGNDFSNVATFLFVGLLCFEVPNIYFLQRVPAAKWLGLNVTIWGVATACGAAAHNYQSLLVSRIFLGIFEATIGPSLMLISSQWYTKSEQAPRFSFWYLGLGVGQIIGGLVSFGFQHIHPGASLAGWRTMFVVLGAMTVLFGLCTFFFLPDTPMKAKWLSVTEKVALLKHVSVNQTGIASRTFRIKEIVEAVRDPQIWLLVVSVILLSISSGVVTTYSATLIKNLGYSPKTSALMNMPSGVVSIFFTLLVGFGIRKQSHRWAWIIVCIIPAIIGGALMSFLDPQKNRAGVLAGIYLVNAVVAPLAVFYNWTVANCAGGTKRAFASALVSGSFSLGNIIGPQTFQARDAPNFRPAKLTVMGTQAACAFTTFLLFLYYAWANKRRNDRSKQQEESFMSPEVWHTMTDKENKQFRYTY</sequence>
<dbReference type="InterPro" id="IPR020846">
    <property type="entry name" value="MFS_dom"/>
</dbReference>
<feature type="transmembrane region" description="Helical" evidence="7">
    <location>
        <begin position="373"/>
        <end position="393"/>
    </location>
</feature>
<reference evidence="9 10" key="1">
    <citation type="journal article" date="2014" name="Genome Biol. Evol.">
        <title>Comparative genomics and transcriptomics analyses reveal divergent lifestyle features of nematode endoparasitic fungus Hirsutella minnesotensis.</title>
        <authorList>
            <person name="Lai Y."/>
            <person name="Liu K."/>
            <person name="Zhang X."/>
            <person name="Zhang X."/>
            <person name="Li K."/>
            <person name="Wang N."/>
            <person name="Shu C."/>
            <person name="Wu Y."/>
            <person name="Wang C."/>
            <person name="Bushley K.E."/>
            <person name="Xiang M."/>
            <person name="Liu X."/>
        </authorList>
    </citation>
    <scope>NUCLEOTIDE SEQUENCE [LARGE SCALE GENOMIC DNA]</scope>
    <source>
        <strain evidence="9 10">3608</strain>
    </source>
</reference>
<dbReference type="PANTHER" id="PTHR43791">
    <property type="entry name" value="PERMEASE-RELATED"/>
    <property type="match status" value="1"/>
</dbReference>
<dbReference type="SUPFAM" id="SSF103473">
    <property type="entry name" value="MFS general substrate transporter"/>
    <property type="match status" value="1"/>
</dbReference>
<feature type="transmembrane region" description="Helical" evidence="7">
    <location>
        <begin position="399"/>
        <end position="422"/>
    </location>
</feature>
<comment type="similarity">
    <text evidence="6">Belongs to the major facilitator superfamily. Allantoate permease family.</text>
</comment>
<feature type="transmembrane region" description="Helical" evidence="7">
    <location>
        <begin position="147"/>
        <end position="166"/>
    </location>
</feature>
<comment type="subcellular location">
    <subcellularLocation>
        <location evidence="1">Membrane</location>
        <topology evidence="1">Multi-pass membrane protein</topology>
    </subcellularLocation>
</comment>
<evidence type="ECO:0000313" key="10">
    <source>
        <dbReference type="Proteomes" id="UP000054481"/>
    </source>
</evidence>
<gene>
    <name evidence="9" type="ORF">HIM_07381</name>
</gene>
<keyword evidence="10" id="KW-1185">Reference proteome</keyword>
<feature type="transmembrane region" description="Helical" evidence="7">
    <location>
        <begin position="434"/>
        <end position="451"/>
    </location>
</feature>
<protein>
    <recommendedName>
        <fullName evidence="8">Major facilitator superfamily (MFS) profile domain-containing protein</fullName>
    </recommendedName>
</protein>
<evidence type="ECO:0000256" key="2">
    <source>
        <dbReference type="ARBA" id="ARBA00022448"/>
    </source>
</evidence>
<evidence type="ECO:0000256" key="4">
    <source>
        <dbReference type="ARBA" id="ARBA00022989"/>
    </source>
</evidence>
<dbReference type="OrthoDB" id="6730379at2759"/>
<evidence type="ECO:0000259" key="8">
    <source>
        <dbReference type="PROSITE" id="PS50850"/>
    </source>
</evidence>
<dbReference type="EMBL" id="KQ030537">
    <property type="protein sequence ID" value="KJZ73184.1"/>
    <property type="molecule type" value="Genomic_DNA"/>
</dbReference>
<evidence type="ECO:0000256" key="6">
    <source>
        <dbReference type="ARBA" id="ARBA00037968"/>
    </source>
</evidence>
<keyword evidence="5 7" id="KW-0472">Membrane</keyword>
<feature type="transmembrane region" description="Helical" evidence="7">
    <location>
        <begin position="120"/>
        <end position="140"/>
    </location>
</feature>
<keyword evidence="3 7" id="KW-0812">Transmembrane</keyword>
<dbReference type="Proteomes" id="UP000054481">
    <property type="component" value="Unassembled WGS sequence"/>
</dbReference>
<keyword evidence="2" id="KW-0813">Transport</keyword>